<feature type="compositionally biased region" description="Basic residues" evidence="1">
    <location>
        <begin position="43"/>
        <end position="54"/>
    </location>
</feature>
<feature type="region of interest" description="Disordered" evidence="1">
    <location>
        <begin position="1"/>
        <end position="54"/>
    </location>
</feature>
<sequence length="128" mass="13275">MPLQIKNSISAPVASSGGGAPPPSRGNLGKKQPQDQLVLPDNKKKKKRPALKKLAKGVRAARVVGPSAPLCVSGTQALVSTAGQTSCNGQNDDEVVWSQTKSKSGDVLDDDDDVVFLAEHSMAGSSRV</sequence>
<proteinExistence type="predicted"/>
<evidence type="ECO:0000256" key="1">
    <source>
        <dbReference type="SAM" id="MobiDB-lite"/>
    </source>
</evidence>
<accession>A0A420Y7F3</accession>
<gene>
    <name evidence="2" type="ORF">DL546_002355</name>
</gene>
<protein>
    <submittedName>
        <fullName evidence="2">Uncharacterized protein</fullName>
    </submittedName>
</protein>
<evidence type="ECO:0000313" key="3">
    <source>
        <dbReference type="Proteomes" id="UP000275385"/>
    </source>
</evidence>
<keyword evidence="3" id="KW-1185">Reference proteome</keyword>
<comment type="caution">
    <text evidence="2">The sequence shown here is derived from an EMBL/GenBank/DDBJ whole genome shotgun (WGS) entry which is preliminary data.</text>
</comment>
<dbReference type="AlphaFoldDB" id="A0A420Y7F3"/>
<name>A0A420Y7F3_9PEZI</name>
<dbReference type="Proteomes" id="UP000275385">
    <property type="component" value="Unassembled WGS sequence"/>
</dbReference>
<evidence type="ECO:0000313" key="2">
    <source>
        <dbReference type="EMBL" id="RKU43767.1"/>
    </source>
</evidence>
<organism evidence="2 3">
    <name type="scientific">Coniochaeta pulveracea</name>
    <dbReference type="NCBI Taxonomy" id="177199"/>
    <lineage>
        <taxon>Eukaryota</taxon>
        <taxon>Fungi</taxon>
        <taxon>Dikarya</taxon>
        <taxon>Ascomycota</taxon>
        <taxon>Pezizomycotina</taxon>
        <taxon>Sordariomycetes</taxon>
        <taxon>Sordariomycetidae</taxon>
        <taxon>Coniochaetales</taxon>
        <taxon>Coniochaetaceae</taxon>
        <taxon>Coniochaeta</taxon>
    </lineage>
</organism>
<reference evidence="2 3" key="1">
    <citation type="submission" date="2018-08" db="EMBL/GenBank/DDBJ databases">
        <title>Draft genome of the lignicolous fungus Coniochaeta pulveracea.</title>
        <authorList>
            <person name="Borstlap C.J."/>
            <person name="De Witt R.N."/>
            <person name="Botha A."/>
            <person name="Volschenk H."/>
        </authorList>
    </citation>
    <scope>NUCLEOTIDE SEQUENCE [LARGE SCALE GENOMIC DNA]</scope>
    <source>
        <strain evidence="2 3">CAB683</strain>
    </source>
</reference>
<dbReference type="EMBL" id="QVQW01000038">
    <property type="protein sequence ID" value="RKU43767.1"/>
    <property type="molecule type" value="Genomic_DNA"/>
</dbReference>